<accession>U9STQ0</accession>
<dbReference type="AlphaFoldDB" id="U9STQ0"/>
<name>U9STQ0_RHIID</name>
<sequence length="95" mass="11483">MDVETFKTYTWFAAYMKIYRQEYLPSNFNDRKQWQKETGHVNAVGEHSQHHKSYESISTGSSHANHELSNRLLHRKHKIYFCKVEQMHNRVTDRI</sequence>
<reference evidence="1" key="1">
    <citation type="submission" date="2013-07" db="EMBL/GenBank/DDBJ databases">
        <title>The genome of an arbuscular mycorrhizal fungus provides insights into the evolution of the oldest plant symbiosis.</title>
        <authorList>
            <consortium name="DOE Joint Genome Institute"/>
            <person name="Tisserant E."/>
            <person name="Malbreil M."/>
            <person name="Kuo A."/>
            <person name="Kohler A."/>
            <person name="Symeonidi A."/>
            <person name="Balestrini R."/>
            <person name="Charron P."/>
            <person name="Duensing N."/>
            <person name="Frei-dit-Frey N."/>
            <person name="Gianinazzi-Pearson V."/>
            <person name="Gilbert B."/>
            <person name="Handa Y."/>
            <person name="Hijri M."/>
            <person name="Kaul R."/>
            <person name="Kawaguchi M."/>
            <person name="Krajinski F."/>
            <person name="Lammers P."/>
            <person name="Lapierre D."/>
            <person name="Masclaux F.G."/>
            <person name="Murat C."/>
            <person name="Morin E."/>
            <person name="Ndikumana S."/>
            <person name="Pagni M."/>
            <person name="Petitpierre D."/>
            <person name="Requena N."/>
            <person name="Rosikiewicz P."/>
            <person name="Riley R."/>
            <person name="Saito K."/>
            <person name="San Clemente H."/>
            <person name="Shapiro H."/>
            <person name="van Tuinen D."/>
            <person name="Becard G."/>
            <person name="Bonfante P."/>
            <person name="Paszkowski U."/>
            <person name="Shachar-Hill Y."/>
            <person name="Young J.P."/>
            <person name="Sanders I.R."/>
            <person name="Henrissat B."/>
            <person name="Rensing S.A."/>
            <person name="Grigoriev I.V."/>
            <person name="Corradi N."/>
            <person name="Roux C."/>
            <person name="Martin F."/>
        </authorList>
    </citation>
    <scope>NUCLEOTIDE SEQUENCE</scope>
    <source>
        <strain evidence="1">DAOM 197198</strain>
    </source>
</reference>
<proteinExistence type="predicted"/>
<protein>
    <submittedName>
        <fullName evidence="1">Uncharacterized protein</fullName>
    </submittedName>
</protein>
<evidence type="ECO:0000313" key="1">
    <source>
        <dbReference type="EMBL" id="ERZ99333.1"/>
    </source>
</evidence>
<gene>
    <name evidence="1" type="ORF">GLOINDRAFT_9604</name>
</gene>
<dbReference type="HOGENOM" id="CLU_2373905_0_0_1"/>
<dbReference type="EMBL" id="KI298039">
    <property type="protein sequence ID" value="ERZ99333.1"/>
    <property type="molecule type" value="Genomic_DNA"/>
</dbReference>
<organism evidence="1">
    <name type="scientific">Rhizophagus irregularis (strain DAOM 181602 / DAOM 197198 / MUCL 43194)</name>
    <name type="common">Arbuscular mycorrhizal fungus</name>
    <name type="synonym">Glomus intraradices</name>
    <dbReference type="NCBI Taxonomy" id="747089"/>
    <lineage>
        <taxon>Eukaryota</taxon>
        <taxon>Fungi</taxon>
        <taxon>Fungi incertae sedis</taxon>
        <taxon>Mucoromycota</taxon>
        <taxon>Glomeromycotina</taxon>
        <taxon>Glomeromycetes</taxon>
        <taxon>Glomerales</taxon>
        <taxon>Glomeraceae</taxon>
        <taxon>Rhizophagus</taxon>
    </lineage>
</organism>